<dbReference type="GO" id="GO:0005524">
    <property type="term" value="F:ATP binding"/>
    <property type="evidence" value="ECO:0007669"/>
    <property type="project" value="UniProtKB-UniRule"/>
</dbReference>
<evidence type="ECO:0000256" key="1">
    <source>
        <dbReference type="ARBA" id="ARBA00022741"/>
    </source>
</evidence>
<keyword evidence="2 3" id="KW-0067">ATP-binding</keyword>
<dbReference type="InterPro" id="IPR000719">
    <property type="entry name" value="Prot_kinase_dom"/>
</dbReference>
<evidence type="ECO:0000256" key="2">
    <source>
        <dbReference type="ARBA" id="ARBA00022840"/>
    </source>
</evidence>
<dbReference type="Proteomes" id="UP000626109">
    <property type="component" value="Unassembled WGS sequence"/>
</dbReference>
<dbReference type="Gene3D" id="3.30.200.20">
    <property type="entry name" value="Phosphorylase Kinase, domain 1"/>
    <property type="match status" value="1"/>
</dbReference>
<accession>A0A813KPI8</accession>
<sequence>EGRLRQSMASPLAALAAPPFSASREGLPDVEDPSAWEISFDRIVLGEKIGQGVTAHVYKAVLDGDQEVAVKQIDWAKSSSGEPEQRAFEREVDVLMRTSHPNLVEFLGIFSIERPLRILT</sequence>
<keyword evidence="1 3" id="KW-0547">Nucleotide-binding</keyword>
<dbReference type="EMBL" id="CAJNNW010032362">
    <property type="protein sequence ID" value="CAE8712614.1"/>
    <property type="molecule type" value="Genomic_DNA"/>
</dbReference>
<name>A0A813KPI8_POLGL</name>
<evidence type="ECO:0000256" key="3">
    <source>
        <dbReference type="PROSITE-ProRule" id="PRU10141"/>
    </source>
</evidence>
<dbReference type="GO" id="GO:0004674">
    <property type="term" value="F:protein serine/threonine kinase activity"/>
    <property type="evidence" value="ECO:0007669"/>
    <property type="project" value="TreeGrafter"/>
</dbReference>
<feature type="non-terminal residue" evidence="5">
    <location>
        <position position="120"/>
    </location>
</feature>
<comment type="caution">
    <text evidence="5">The sequence shown here is derived from an EMBL/GenBank/DDBJ whole genome shotgun (WGS) entry which is preliminary data.</text>
</comment>
<evidence type="ECO:0000313" key="6">
    <source>
        <dbReference type="Proteomes" id="UP000626109"/>
    </source>
</evidence>
<feature type="binding site" evidence="3">
    <location>
        <position position="71"/>
    </location>
    <ligand>
        <name>ATP</name>
        <dbReference type="ChEBI" id="CHEBI:30616"/>
    </ligand>
</feature>
<evidence type="ECO:0000313" key="5">
    <source>
        <dbReference type="EMBL" id="CAE8712614.1"/>
    </source>
</evidence>
<dbReference type="InterPro" id="IPR001245">
    <property type="entry name" value="Ser-Thr/Tyr_kinase_cat_dom"/>
</dbReference>
<dbReference type="PANTHER" id="PTHR44329">
    <property type="entry name" value="SERINE/THREONINE-PROTEIN KINASE TNNI3K-RELATED"/>
    <property type="match status" value="1"/>
</dbReference>
<evidence type="ECO:0000259" key="4">
    <source>
        <dbReference type="PROSITE" id="PS50011"/>
    </source>
</evidence>
<dbReference type="PANTHER" id="PTHR44329:SF298">
    <property type="entry name" value="MIXED LINEAGE KINASE DOMAIN-LIKE PROTEIN"/>
    <property type="match status" value="1"/>
</dbReference>
<dbReference type="PROSITE" id="PS00107">
    <property type="entry name" value="PROTEIN_KINASE_ATP"/>
    <property type="match status" value="1"/>
</dbReference>
<organism evidence="5 6">
    <name type="scientific">Polarella glacialis</name>
    <name type="common">Dinoflagellate</name>
    <dbReference type="NCBI Taxonomy" id="89957"/>
    <lineage>
        <taxon>Eukaryota</taxon>
        <taxon>Sar</taxon>
        <taxon>Alveolata</taxon>
        <taxon>Dinophyceae</taxon>
        <taxon>Suessiales</taxon>
        <taxon>Suessiaceae</taxon>
        <taxon>Polarella</taxon>
    </lineage>
</organism>
<dbReference type="AlphaFoldDB" id="A0A813KPI8"/>
<feature type="non-terminal residue" evidence="5">
    <location>
        <position position="1"/>
    </location>
</feature>
<reference evidence="5" key="1">
    <citation type="submission" date="2021-02" db="EMBL/GenBank/DDBJ databases">
        <authorList>
            <person name="Dougan E. K."/>
            <person name="Rhodes N."/>
            <person name="Thang M."/>
            <person name="Chan C."/>
        </authorList>
    </citation>
    <scope>NUCLEOTIDE SEQUENCE</scope>
</reference>
<dbReference type="InterPro" id="IPR011009">
    <property type="entry name" value="Kinase-like_dom_sf"/>
</dbReference>
<proteinExistence type="predicted"/>
<dbReference type="InterPro" id="IPR017441">
    <property type="entry name" value="Protein_kinase_ATP_BS"/>
</dbReference>
<dbReference type="Pfam" id="PF07714">
    <property type="entry name" value="PK_Tyr_Ser-Thr"/>
    <property type="match status" value="1"/>
</dbReference>
<dbReference type="InterPro" id="IPR051681">
    <property type="entry name" value="Ser/Thr_Kinases-Pseudokinases"/>
</dbReference>
<protein>
    <recommendedName>
        <fullName evidence="4">Protein kinase domain-containing protein</fullName>
    </recommendedName>
</protein>
<feature type="domain" description="Protein kinase" evidence="4">
    <location>
        <begin position="43"/>
        <end position="120"/>
    </location>
</feature>
<dbReference type="PROSITE" id="PS50011">
    <property type="entry name" value="PROTEIN_KINASE_DOM"/>
    <property type="match status" value="1"/>
</dbReference>
<dbReference type="SUPFAM" id="SSF56112">
    <property type="entry name" value="Protein kinase-like (PK-like)"/>
    <property type="match status" value="1"/>
</dbReference>
<gene>
    <name evidence="5" type="ORF">PGLA2088_LOCUS37111</name>
</gene>